<dbReference type="Proteomes" id="UP000010422">
    <property type="component" value="Unassembled WGS sequence"/>
</dbReference>
<dbReference type="InParanoid" id="L0PEE5"/>
<name>L0PEE5_PNEJI</name>
<dbReference type="Pfam" id="PF18596">
    <property type="entry name" value="Sld7_C"/>
    <property type="match status" value="1"/>
</dbReference>
<evidence type="ECO:0000259" key="1">
    <source>
        <dbReference type="Pfam" id="PF18596"/>
    </source>
</evidence>
<dbReference type="EMBL" id="CAKM01000258">
    <property type="protein sequence ID" value="CCJ30602.1"/>
    <property type="molecule type" value="Genomic_DNA"/>
</dbReference>
<dbReference type="VEuPathDB" id="FungiDB:PNEJI1_001028"/>
<dbReference type="AlphaFoldDB" id="L0PEE5"/>
<protein>
    <recommendedName>
        <fullName evidence="1">Sld7 C-terminal domain-containing protein</fullName>
    </recommendedName>
</protein>
<reference evidence="2 3" key="1">
    <citation type="journal article" date="2012" name="MBio">
        <title>De novo assembly of the Pneumocystis jirovecii genome from a single bronchoalveolar lavage fluid specimen from a patient.</title>
        <authorList>
            <person name="Cisse O.H."/>
            <person name="Pagni M."/>
            <person name="Hauser P.M."/>
        </authorList>
    </citation>
    <scope>NUCLEOTIDE SEQUENCE [LARGE SCALE GENOMIC DNA]</scope>
    <source>
        <strain evidence="2 3">SE8</strain>
    </source>
</reference>
<feature type="domain" description="Sld7 C-terminal" evidence="1">
    <location>
        <begin position="211"/>
        <end position="278"/>
    </location>
</feature>
<sequence length="321" mass="37237">MCNKRVKHAAFDALEKIWLEAPNWRAQMWILRVDQEETSTDIKFEQRLHDIRVIKELNTQSEAQNRKYNTLEEQKIKCANKEAFLTRQNASKITPETIPKESETSVVLVGTVRSASVPFWQCRGIKWQVKAADEHLRLRFARWRRTLRPSGDTETAWVLRWPSGLQTLLYGYACEGGALKVQCSVFDSGIMYNIGTNIDHARDTRKAQIKKANKESLRQLTVAALRLRGIMPQHEEFKQLVEQTSSAAIFAWRDSIGRKRIPLDAQQWVVERLIGTFLLEMPCFKEKGLGKAIIKNKTAEKTIIKSEFYQDFIFEMIKISY</sequence>
<comment type="caution">
    <text evidence="2">The sequence shown here is derived from an EMBL/GenBank/DDBJ whole genome shotgun (WGS) entry which is preliminary data.</text>
</comment>
<evidence type="ECO:0000313" key="3">
    <source>
        <dbReference type="Proteomes" id="UP000010422"/>
    </source>
</evidence>
<organism evidence="3">
    <name type="scientific">Pneumocystis jirovecii</name>
    <name type="common">Human pneumocystis pneumonia agent</name>
    <dbReference type="NCBI Taxonomy" id="42068"/>
    <lineage>
        <taxon>Eukaryota</taxon>
        <taxon>Fungi</taxon>
        <taxon>Dikarya</taxon>
        <taxon>Ascomycota</taxon>
        <taxon>Taphrinomycotina</taxon>
        <taxon>Pneumocystomycetes</taxon>
        <taxon>Pneumocystaceae</taxon>
        <taxon>Pneumocystis</taxon>
    </lineage>
</organism>
<proteinExistence type="predicted"/>
<accession>L0PEE5</accession>
<dbReference type="InterPro" id="IPR041260">
    <property type="entry name" value="Sld7_C"/>
</dbReference>
<evidence type="ECO:0000313" key="2">
    <source>
        <dbReference type="EMBL" id="CCJ30602.1"/>
    </source>
</evidence>
<gene>
    <name evidence="2" type="ORF">PNEJI1_001028</name>
</gene>